<sequence>MFQTISSCPTETSSAEGSSSKNTLGPSLYGLYGRTAGAQPRNSLLPSSPTMKESGVVWTDITLMRYLKNPRAFAEHAISMNFRGLSEWQGGSDMVHQSCLSPGLAASAHAPSGRSFQAVSRSGEDERASSPCQDLSLTQPRAEARIFSVSASLDSGLLSTRIARALCSWGLPSSKRFAEGLHG</sequence>
<accession>A0A086LRJ4</accession>
<comment type="caution">
    <text evidence="2">The sequence shown here is derived from an EMBL/GenBank/DDBJ whole genome shotgun (WGS) entry which is preliminary data.</text>
</comment>
<proteinExistence type="predicted"/>
<protein>
    <submittedName>
        <fullName evidence="2">Putative cytochrome C family protein</fullName>
    </submittedName>
</protein>
<organism evidence="2 3">
    <name type="scientific">Toxoplasma gondii RUB</name>
    <dbReference type="NCBI Taxonomy" id="935652"/>
    <lineage>
        <taxon>Eukaryota</taxon>
        <taxon>Sar</taxon>
        <taxon>Alveolata</taxon>
        <taxon>Apicomplexa</taxon>
        <taxon>Conoidasida</taxon>
        <taxon>Coccidia</taxon>
        <taxon>Eucoccidiorida</taxon>
        <taxon>Eimeriorina</taxon>
        <taxon>Sarcocystidae</taxon>
        <taxon>Toxoplasma</taxon>
    </lineage>
</organism>
<dbReference type="InterPro" id="IPR036909">
    <property type="entry name" value="Cyt_c-like_dom_sf"/>
</dbReference>
<dbReference type="PRINTS" id="PR00604">
    <property type="entry name" value="CYTCHRMECIAB"/>
</dbReference>
<evidence type="ECO:0000313" key="3">
    <source>
        <dbReference type="Proteomes" id="UP000028834"/>
    </source>
</evidence>
<evidence type="ECO:0000313" key="2">
    <source>
        <dbReference type="EMBL" id="KFG59262.1"/>
    </source>
</evidence>
<feature type="region of interest" description="Disordered" evidence="1">
    <location>
        <begin position="106"/>
        <end position="133"/>
    </location>
</feature>
<name>A0A086LRJ4_TOXGO</name>
<gene>
    <name evidence="2" type="ORF">TGRUB_305455</name>
</gene>
<evidence type="ECO:0000256" key="1">
    <source>
        <dbReference type="SAM" id="MobiDB-lite"/>
    </source>
</evidence>
<dbReference type="EMBL" id="AFYV02002255">
    <property type="protein sequence ID" value="KFG59262.1"/>
    <property type="molecule type" value="Genomic_DNA"/>
</dbReference>
<reference evidence="2 3" key="1">
    <citation type="submission" date="2014-05" db="EMBL/GenBank/DDBJ databases">
        <authorList>
            <person name="Sibley D."/>
            <person name="Venepally P."/>
            <person name="Karamycheva S."/>
            <person name="Hadjithomas M."/>
            <person name="Khan A."/>
            <person name="Brunk B."/>
            <person name="Roos D."/>
            <person name="Caler E."/>
            <person name="Lorenzi H."/>
        </authorList>
    </citation>
    <scope>NUCLEOTIDE SEQUENCE [LARGE SCALE GENOMIC DNA]</scope>
    <source>
        <strain evidence="2 3">RUB</strain>
    </source>
</reference>
<dbReference type="AlphaFoldDB" id="A0A086LRJ4"/>
<feature type="region of interest" description="Disordered" evidence="1">
    <location>
        <begin position="1"/>
        <end position="22"/>
    </location>
</feature>
<dbReference type="InterPro" id="IPR002327">
    <property type="entry name" value="Cyt_c_1A/1B"/>
</dbReference>
<dbReference type="Gene3D" id="1.10.760.10">
    <property type="entry name" value="Cytochrome c-like domain"/>
    <property type="match status" value="1"/>
</dbReference>
<dbReference type="GO" id="GO:0020037">
    <property type="term" value="F:heme binding"/>
    <property type="evidence" value="ECO:0007669"/>
    <property type="project" value="InterPro"/>
</dbReference>
<dbReference type="VEuPathDB" id="ToxoDB:TGRUB_305455"/>
<dbReference type="Proteomes" id="UP000028834">
    <property type="component" value="Unassembled WGS sequence"/>
</dbReference>
<dbReference type="SUPFAM" id="SSF46626">
    <property type="entry name" value="Cytochrome c"/>
    <property type="match status" value="1"/>
</dbReference>
<dbReference type="GO" id="GO:0009055">
    <property type="term" value="F:electron transfer activity"/>
    <property type="evidence" value="ECO:0007669"/>
    <property type="project" value="InterPro"/>
</dbReference>